<protein>
    <recommendedName>
        <fullName evidence="3">Bacterial transcriptional activator domain-containing protein</fullName>
    </recommendedName>
</protein>
<name>A0ABP3H1C6_9ALTE</name>
<evidence type="ECO:0008006" key="3">
    <source>
        <dbReference type="Google" id="ProtNLM"/>
    </source>
</evidence>
<organism evidence="1 2">
    <name type="scientific">Bowmanella denitrificans</name>
    <dbReference type="NCBI Taxonomy" id="366582"/>
    <lineage>
        <taxon>Bacteria</taxon>
        <taxon>Pseudomonadati</taxon>
        <taxon>Pseudomonadota</taxon>
        <taxon>Gammaproteobacteria</taxon>
        <taxon>Alteromonadales</taxon>
        <taxon>Alteromonadaceae</taxon>
        <taxon>Bowmanella</taxon>
    </lineage>
</organism>
<sequence>MYDQFLCSYHRSWLASSPQAALAHLQQCMHSGGYLRQQGAWRQALPYLGCAYETAELLLDCPEVDARVAATELTSAAMLLADTYCQLSQPQLGLRVYRQCLLRLTEKYQKPDSDYPRLRRCITLLKDRLTEQLNQTPLQIISKPAPRQSRAFLH</sequence>
<evidence type="ECO:0000313" key="1">
    <source>
        <dbReference type="EMBL" id="GAA0358733.1"/>
    </source>
</evidence>
<reference evidence="2" key="1">
    <citation type="journal article" date="2019" name="Int. J. Syst. Evol. Microbiol.">
        <title>The Global Catalogue of Microorganisms (GCM) 10K type strain sequencing project: providing services to taxonomists for standard genome sequencing and annotation.</title>
        <authorList>
            <consortium name="The Broad Institute Genomics Platform"/>
            <consortium name="The Broad Institute Genome Sequencing Center for Infectious Disease"/>
            <person name="Wu L."/>
            <person name="Ma J."/>
        </authorList>
    </citation>
    <scope>NUCLEOTIDE SEQUENCE [LARGE SCALE GENOMIC DNA]</scope>
    <source>
        <strain evidence="2">JCM 13378</strain>
    </source>
</reference>
<gene>
    <name evidence="1" type="ORF">GCM10009092_23670</name>
</gene>
<dbReference type="EMBL" id="BAAAEI010000012">
    <property type="protein sequence ID" value="GAA0358733.1"/>
    <property type="molecule type" value="Genomic_DNA"/>
</dbReference>
<dbReference type="RefSeq" id="WP_343845109.1">
    <property type="nucleotide sequence ID" value="NZ_BAAAEI010000012.1"/>
</dbReference>
<keyword evidence="2" id="KW-1185">Reference proteome</keyword>
<proteinExistence type="predicted"/>
<dbReference type="Proteomes" id="UP001501757">
    <property type="component" value="Unassembled WGS sequence"/>
</dbReference>
<evidence type="ECO:0000313" key="2">
    <source>
        <dbReference type="Proteomes" id="UP001501757"/>
    </source>
</evidence>
<comment type="caution">
    <text evidence="1">The sequence shown here is derived from an EMBL/GenBank/DDBJ whole genome shotgun (WGS) entry which is preliminary data.</text>
</comment>
<accession>A0ABP3H1C6</accession>